<dbReference type="Proteomes" id="UP000313645">
    <property type="component" value="Unassembled WGS sequence"/>
</dbReference>
<comment type="caution">
    <text evidence="5">The sequence shown here is derived from an EMBL/GenBank/DDBJ whole genome shotgun (WGS) entry which is preliminary data.</text>
</comment>
<dbReference type="Gene3D" id="3.30.565.10">
    <property type="entry name" value="Histidine kinase-like ATPase, C-terminal domain"/>
    <property type="match status" value="1"/>
</dbReference>
<dbReference type="InterPro" id="IPR050482">
    <property type="entry name" value="Sensor_HK_TwoCompSys"/>
</dbReference>
<dbReference type="PANTHER" id="PTHR24421">
    <property type="entry name" value="NITRATE/NITRITE SENSOR PROTEIN NARX-RELATED"/>
    <property type="match status" value="1"/>
</dbReference>
<gene>
    <name evidence="5" type="ORF">EZI54_03470</name>
</gene>
<keyword evidence="6" id="KW-1185">Reference proteome</keyword>
<dbReference type="Pfam" id="PF07730">
    <property type="entry name" value="HisKA_3"/>
    <property type="match status" value="1"/>
</dbReference>
<feature type="domain" description="PAC" evidence="4">
    <location>
        <begin position="33"/>
        <end position="90"/>
    </location>
</feature>
<dbReference type="Pfam" id="PF02518">
    <property type="entry name" value="HATPase_c"/>
    <property type="match status" value="1"/>
</dbReference>
<evidence type="ECO:0000259" key="4">
    <source>
        <dbReference type="PROSITE" id="PS50113"/>
    </source>
</evidence>
<dbReference type="InterPro" id="IPR003594">
    <property type="entry name" value="HATPase_dom"/>
</dbReference>
<dbReference type="InterPro" id="IPR000700">
    <property type="entry name" value="PAS-assoc_C"/>
</dbReference>
<dbReference type="InterPro" id="IPR036890">
    <property type="entry name" value="HATPase_C_sf"/>
</dbReference>
<name>A0ABY1ZP28_9GAMM</name>
<evidence type="ECO:0000256" key="3">
    <source>
        <dbReference type="ARBA" id="ARBA00023012"/>
    </source>
</evidence>
<dbReference type="CDD" id="cd16917">
    <property type="entry name" value="HATPase_UhpB-NarQ-NarX-like"/>
    <property type="match status" value="1"/>
</dbReference>
<dbReference type="InterPro" id="IPR011712">
    <property type="entry name" value="Sig_transdc_His_kin_sub3_dim/P"/>
</dbReference>
<accession>A0ABY1ZP28</accession>
<keyword evidence="2" id="KW-0418">Kinase</keyword>
<evidence type="ECO:0000256" key="2">
    <source>
        <dbReference type="ARBA" id="ARBA00022777"/>
    </source>
</evidence>
<evidence type="ECO:0000256" key="1">
    <source>
        <dbReference type="ARBA" id="ARBA00022679"/>
    </source>
</evidence>
<dbReference type="PROSITE" id="PS50113">
    <property type="entry name" value="PAC"/>
    <property type="match status" value="1"/>
</dbReference>
<proteinExistence type="predicted"/>
<dbReference type="EMBL" id="SJDL01000004">
    <property type="protein sequence ID" value="TBW58454.1"/>
    <property type="molecule type" value="Genomic_DNA"/>
</dbReference>
<evidence type="ECO:0000313" key="5">
    <source>
        <dbReference type="EMBL" id="TBW58454.1"/>
    </source>
</evidence>
<organism evidence="5 6">
    <name type="scientific">Marinobacter halodurans</name>
    <dbReference type="NCBI Taxonomy" id="2528979"/>
    <lineage>
        <taxon>Bacteria</taxon>
        <taxon>Pseudomonadati</taxon>
        <taxon>Pseudomonadota</taxon>
        <taxon>Gammaproteobacteria</taxon>
        <taxon>Pseudomonadales</taxon>
        <taxon>Marinobacteraceae</taxon>
        <taxon>Marinobacter</taxon>
    </lineage>
</organism>
<dbReference type="PANTHER" id="PTHR24421:SF59">
    <property type="entry name" value="OXYGEN SENSOR HISTIDINE KINASE NREB"/>
    <property type="match status" value="1"/>
</dbReference>
<sequence length="277" mass="31326">MGPGFNDGVDINTPASPWITDAEHTQLRAALEKSVDLGCLVELEIYFSNPQEWHRIMFVPEKNEQGDLTSVLSLGQDITRQKQIDHELRESRSLLRELGARREAELEAERKHIAHEIHEELGQLLTTLRLNLSLTCSQLPGEDSPLREKLNDMTRLVDRTIQTVRNIATSLRPAVLNAGIASALEWLTQEFTRHSGIRCKLTLQEGIQLDEERATVVFRLVQESLSNVGRHSGADQVWIRLCHHVTGYYHLTIRDNGSGFDPEAINNHQSFGLIGMQ</sequence>
<evidence type="ECO:0000313" key="6">
    <source>
        <dbReference type="Proteomes" id="UP000313645"/>
    </source>
</evidence>
<reference evidence="5 6" key="1">
    <citation type="submission" date="2019-02" db="EMBL/GenBank/DDBJ databases">
        <title>Marinobacter halodurans sp. nov., a marine bacterium isolated from sea tidal flat.</title>
        <authorList>
            <person name="Yoo Y."/>
            <person name="Lee D.W."/>
            <person name="Kim B.S."/>
            <person name="Kim J.-J."/>
        </authorList>
    </citation>
    <scope>NUCLEOTIDE SEQUENCE [LARGE SCALE GENOMIC DNA]</scope>
    <source>
        <strain evidence="5 6">YJ-S3-2</strain>
    </source>
</reference>
<dbReference type="Gene3D" id="1.20.5.1930">
    <property type="match status" value="1"/>
</dbReference>
<dbReference type="SUPFAM" id="SSF55874">
    <property type="entry name" value="ATPase domain of HSP90 chaperone/DNA topoisomerase II/histidine kinase"/>
    <property type="match status" value="1"/>
</dbReference>
<protein>
    <recommendedName>
        <fullName evidence="4">PAC domain-containing protein</fullName>
    </recommendedName>
</protein>
<keyword evidence="3" id="KW-0902">Two-component regulatory system</keyword>
<dbReference type="Gene3D" id="3.30.450.20">
    <property type="entry name" value="PAS domain"/>
    <property type="match status" value="1"/>
</dbReference>
<keyword evidence="1" id="KW-0808">Transferase</keyword>